<feature type="region of interest" description="Disordered" evidence="1">
    <location>
        <begin position="1"/>
        <end position="23"/>
    </location>
</feature>
<reference evidence="3" key="1">
    <citation type="journal article" date="2014" name="Int. J. Syst. Evol. Microbiol.">
        <title>Complete genome sequence of Corynebacterium casei LMG S-19264T (=DSM 44701T), isolated from a smear-ripened cheese.</title>
        <authorList>
            <consortium name="US DOE Joint Genome Institute (JGI-PGF)"/>
            <person name="Walter F."/>
            <person name="Albersmeier A."/>
            <person name="Kalinowski J."/>
            <person name="Ruckert C."/>
        </authorList>
    </citation>
    <scope>NUCLEOTIDE SEQUENCE</scope>
    <source>
        <strain evidence="3">JCM 3131</strain>
    </source>
</reference>
<name>A0A918EXJ0_9ACTN</name>
<evidence type="ECO:0000313" key="4">
    <source>
        <dbReference type="Proteomes" id="UP000620156"/>
    </source>
</evidence>
<dbReference type="InterPro" id="IPR006249">
    <property type="entry name" value="Aconitase/IRP2"/>
</dbReference>
<dbReference type="InterPro" id="IPR015928">
    <property type="entry name" value="Aconitase/3IPM_dehydase_swvl"/>
</dbReference>
<dbReference type="SUPFAM" id="SSF52016">
    <property type="entry name" value="LeuD/IlvD-like"/>
    <property type="match status" value="1"/>
</dbReference>
<dbReference type="PANTHER" id="PTHR11670">
    <property type="entry name" value="ACONITASE/IRON-RESPONSIVE ELEMENT FAMILY MEMBER"/>
    <property type="match status" value="1"/>
</dbReference>
<evidence type="ECO:0000256" key="1">
    <source>
        <dbReference type="SAM" id="MobiDB-lite"/>
    </source>
</evidence>
<reference evidence="3" key="2">
    <citation type="submission" date="2020-09" db="EMBL/GenBank/DDBJ databases">
        <authorList>
            <person name="Sun Q."/>
            <person name="Ohkuma M."/>
        </authorList>
    </citation>
    <scope>NUCLEOTIDE SEQUENCE</scope>
    <source>
        <strain evidence="3">JCM 3131</strain>
    </source>
</reference>
<dbReference type="RefSeq" id="WP_189220034.1">
    <property type="nucleotide sequence ID" value="NZ_BMQK01000019.1"/>
</dbReference>
<proteinExistence type="predicted"/>
<dbReference type="EMBL" id="BMQK01000019">
    <property type="protein sequence ID" value="GGQ82309.1"/>
    <property type="molecule type" value="Genomic_DNA"/>
</dbReference>
<evidence type="ECO:0000259" key="2">
    <source>
        <dbReference type="Pfam" id="PF00694"/>
    </source>
</evidence>
<dbReference type="InterPro" id="IPR000573">
    <property type="entry name" value="AconitaseA/IPMdHydase_ssu_swvl"/>
</dbReference>
<dbReference type="Gene3D" id="3.20.19.10">
    <property type="entry name" value="Aconitase, domain 4"/>
    <property type="match status" value="1"/>
</dbReference>
<keyword evidence="4" id="KW-1185">Reference proteome</keyword>
<protein>
    <recommendedName>
        <fullName evidence="2">Aconitase A/isopropylmalate dehydratase small subunit swivel domain-containing protein</fullName>
    </recommendedName>
</protein>
<gene>
    <name evidence="3" type="ORF">GCM10010145_60050</name>
</gene>
<dbReference type="Pfam" id="PF00694">
    <property type="entry name" value="Aconitase_C"/>
    <property type="match status" value="1"/>
</dbReference>
<sequence>MLRGAFTNPAVTDLPLSDRPGPGGWARTAGRTAVLPVYEAAPTYRAAGCDPVIVVGRNYGAGSSRDWAAKAQTLLGVRAVIAESYERIHRSDLIGTGVLPLEFTDGDSASAHDFTDEGHLTFDGLRNLRVGANPVTLHMHHPDREVRSIPLRLRIFSGQEPACLRHGGILPYAVRRALAVG</sequence>
<accession>A0A918EXJ0</accession>
<organism evidence="3 4">
    <name type="scientific">Streptomyces ruber</name>
    <dbReference type="NCBI Taxonomy" id="83378"/>
    <lineage>
        <taxon>Bacteria</taxon>
        <taxon>Bacillati</taxon>
        <taxon>Actinomycetota</taxon>
        <taxon>Actinomycetes</taxon>
        <taxon>Kitasatosporales</taxon>
        <taxon>Streptomycetaceae</taxon>
        <taxon>Streptomyces</taxon>
    </lineage>
</organism>
<comment type="caution">
    <text evidence="3">The sequence shown here is derived from an EMBL/GenBank/DDBJ whole genome shotgun (WGS) entry which is preliminary data.</text>
</comment>
<evidence type="ECO:0000313" key="3">
    <source>
        <dbReference type="EMBL" id="GGQ82309.1"/>
    </source>
</evidence>
<dbReference type="Proteomes" id="UP000620156">
    <property type="component" value="Unassembled WGS sequence"/>
</dbReference>
<dbReference type="AlphaFoldDB" id="A0A918EXJ0"/>
<feature type="domain" description="Aconitase A/isopropylmalate dehydratase small subunit swivel" evidence="2">
    <location>
        <begin position="34"/>
        <end position="105"/>
    </location>
</feature>